<evidence type="ECO:0000313" key="2">
    <source>
        <dbReference type="Proteomes" id="UP000027946"/>
    </source>
</evidence>
<dbReference type="Proteomes" id="UP000027946">
    <property type="component" value="Unassembled WGS sequence"/>
</dbReference>
<dbReference type="AlphaFoldDB" id="A0A069RER5"/>
<comment type="caution">
    <text evidence="1">The sequence shown here is derived from an EMBL/GenBank/DDBJ whole genome shotgun (WGS) entry which is preliminary data.</text>
</comment>
<accession>A0A069RER5</accession>
<proteinExistence type="predicted"/>
<dbReference type="STRING" id="1121324.CLIT_10c02660"/>
<evidence type="ECO:0000313" key="1">
    <source>
        <dbReference type="EMBL" id="KDR95539.1"/>
    </source>
</evidence>
<reference evidence="1 2" key="1">
    <citation type="submission" date="2014-03" db="EMBL/GenBank/DDBJ databases">
        <title>Genome sequence of Clostridium litorale W6, DSM 5388.</title>
        <authorList>
            <person name="Poehlein A."/>
            <person name="Jagirdar A."/>
            <person name="Khonsari B."/>
            <person name="Chibani C.M."/>
            <person name="Gutierrez Gutierrez D.A."/>
            <person name="Davydova E."/>
            <person name="Alghaithi H.S."/>
            <person name="Nair K.P."/>
            <person name="Dhamotharan K."/>
            <person name="Chandran L."/>
            <person name="G W."/>
            <person name="Daniel R."/>
        </authorList>
    </citation>
    <scope>NUCLEOTIDE SEQUENCE [LARGE SCALE GENOMIC DNA]</scope>
    <source>
        <strain evidence="1 2">W6</strain>
    </source>
</reference>
<gene>
    <name evidence="1" type="ORF">CLIT_10c02660</name>
</gene>
<protein>
    <submittedName>
        <fullName evidence="1">Uncharacterized protein</fullName>
    </submittedName>
</protein>
<name>A0A069RER5_PEPLI</name>
<keyword evidence="2" id="KW-1185">Reference proteome</keyword>
<sequence>MSLRMVNILKITIDEAAVSSITEVMEQNADQPKNVRIYVAGMG</sequence>
<organism evidence="1 2">
    <name type="scientific">Peptoclostridium litorale DSM 5388</name>
    <dbReference type="NCBI Taxonomy" id="1121324"/>
    <lineage>
        <taxon>Bacteria</taxon>
        <taxon>Bacillati</taxon>
        <taxon>Bacillota</taxon>
        <taxon>Clostridia</taxon>
        <taxon>Peptostreptococcales</taxon>
        <taxon>Peptoclostridiaceae</taxon>
        <taxon>Peptoclostridium</taxon>
    </lineage>
</organism>
<dbReference type="EMBL" id="JJMM01000010">
    <property type="protein sequence ID" value="KDR95539.1"/>
    <property type="molecule type" value="Genomic_DNA"/>
</dbReference>